<feature type="binding site" evidence="2">
    <location>
        <position position="263"/>
    </location>
    <ligand>
        <name>FAD</name>
        <dbReference type="ChEBI" id="CHEBI:57692"/>
    </ligand>
</feature>
<dbReference type="InterPro" id="IPR012132">
    <property type="entry name" value="GMC_OxRdtase"/>
</dbReference>
<feature type="binding site" evidence="2">
    <location>
        <position position="113"/>
    </location>
    <ligand>
        <name>FAD</name>
        <dbReference type="ChEBI" id="CHEBI:57692"/>
    </ligand>
</feature>
<feature type="chain" id="PRO_5042259285" description="Glucose-methanol-choline oxidoreductase N-terminal domain-containing protein" evidence="3">
    <location>
        <begin position="22"/>
        <end position="621"/>
    </location>
</feature>
<keyword evidence="2" id="KW-0274">FAD</keyword>
<dbReference type="PROSITE" id="PS00624">
    <property type="entry name" value="GMC_OXRED_2"/>
    <property type="match status" value="1"/>
</dbReference>
<name>A0AAE0I3K4_9PEZI</name>
<dbReference type="GO" id="GO:0044550">
    <property type="term" value="P:secondary metabolite biosynthetic process"/>
    <property type="evidence" value="ECO:0007669"/>
    <property type="project" value="TreeGrafter"/>
</dbReference>
<evidence type="ECO:0000259" key="4">
    <source>
        <dbReference type="PROSITE" id="PS00624"/>
    </source>
</evidence>
<dbReference type="GO" id="GO:0050660">
    <property type="term" value="F:flavin adenine dinucleotide binding"/>
    <property type="evidence" value="ECO:0007669"/>
    <property type="project" value="InterPro"/>
</dbReference>
<gene>
    <name evidence="5" type="ORF">B0H66DRAFT_641715</name>
</gene>
<keyword evidence="2" id="KW-0285">Flavoprotein</keyword>
<dbReference type="SUPFAM" id="SSF54373">
    <property type="entry name" value="FAD-linked reductases, C-terminal domain"/>
    <property type="match status" value="1"/>
</dbReference>
<dbReference type="Pfam" id="PF05199">
    <property type="entry name" value="GMC_oxred_C"/>
    <property type="match status" value="1"/>
</dbReference>
<accession>A0AAE0I3K4</accession>
<evidence type="ECO:0000256" key="1">
    <source>
        <dbReference type="ARBA" id="ARBA00010790"/>
    </source>
</evidence>
<evidence type="ECO:0000256" key="2">
    <source>
        <dbReference type="PIRSR" id="PIRSR000137-2"/>
    </source>
</evidence>
<feature type="domain" description="Glucose-methanol-choline oxidoreductase N-terminal" evidence="4">
    <location>
        <begin position="303"/>
        <end position="317"/>
    </location>
</feature>
<dbReference type="Gene3D" id="3.50.50.60">
    <property type="entry name" value="FAD/NAD(P)-binding domain"/>
    <property type="match status" value="1"/>
</dbReference>
<reference evidence="5" key="2">
    <citation type="submission" date="2023-06" db="EMBL/GenBank/DDBJ databases">
        <authorList>
            <consortium name="Lawrence Berkeley National Laboratory"/>
            <person name="Haridas S."/>
            <person name="Hensen N."/>
            <person name="Bonometti L."/>
            <person name="Westerberg I."/>
            <person name="Brannstrom I.O."/>
            <person name="Guillou S."/>
            <person name="Cros-Aarteil S."/>
            <person name="Calhoun S."/>
            <person name="Kuo A."/>
            <person name="Mondo S."/>
            <person name="Pangilinan J."/>
            <person name="Riley R."/>
            <person name="Labutti K."/>
            <person name="Andreopoulos B."/>
            <person name="Lipzen A."/>
            <person name="Chen C."/>
            <person name="Yanf M."/>
            <person name="Daum C."/>
            <person name="Ng V."/>
            <person name="Clum A."/>
            <person name="Steindorff A."/>
            <person name="Ohm R."/>
            <person name="Martin F."/>
            <person name="Silar P."/>
            <person name="Natvig D."/>
            <person name="Lalanne C."/>
            <person name="Gautier V."/>
            <person name="Ament-Velasquez S.L."/>
            <person name="Kruys A."/>
            <person name="Hutchinson M.I."/>
            <person name="Powell A.J."/>
            <person name="Barry K."/>
            <person name="Miller A.N."/>
            <person name="Grigoriev I.V."/>
            <person name="Debuchy R."/>
            <person name="Gladieux P."/>
            <person name="Thoren M.H."/>
            <person name="Johannesson H."/>
        </authorList>
    </citation>
    <scope>NUCLEOTIDE SEQUENCE</scope>
    <source>
        <strain evidence="5">CBS 118394</strain>
    </source>
</reference>
<dbReference type="Pfam" id="PF00732">
    <property type="entry name" value="GMC_oxred_N"/>
    <property type="match status" value="1"/>
</dbReference>
<dbReference type="InterPro" id="IPR007867">
    <property type="entry name" value="GMC_OxRtase_C"/>
</dbReference>
<dbReference type="SUPFAM" id="SSF51905">
    <property type="entry name" value="FAD/NAD(P)-binding domain"/>
    <property type="match status" value="1"/>
</dbReference>
<dbReference type="InterPro" id="IPR036188">
    <property type="entry name" value="FAD/NAD-bd_sf"/>
</dbReference>
<dbReference type="AlphaFoldDB" id="A0AAE0I3K4"/>
<dbReference type="PIRSF" id="PIRSF000137">
    <property type="entry name" value="Alcohol_oxidase"/>
    <property type="match status" value="1"/>
</dbReference>
<dbReference type="Proteomes" id="UP001283341">
    <property type="component" value="Unassembled WGS sequence"/>
</dbReference>
<evidence type="ECO:0000313" key="5">
    <source>
        <dbReference type="EMBL" id="KAK3316986.1"/>
    </source>
</evidence>
<dbReference type="Gene3D" id="3.30.560.10">
    <property type="entry name" value="Glucose Oxidase, domain 3"/>
    <property type="match status" value="1"/>
</dbReference>
<protein>
    <recommendedName>
        <fullName evidence="4">Glucose-methanol-choline oxidoreductase N-terminal domain-containing protein</fullName>
    </recommendedName>
</protein>
<keyword evidence="3" id="KW-0732">Signal</keyword>
<evidence type="ECO:0000256" key="3">
    <source>
        <dbReference type="SAM" id="SignalP"/>
    </source>
</evidence>
<sequence>MKVISTSGVALTLALAYTALAGSTLHDGLNVDGKTYDYIVVGGGTSGLVVANRLTEDRRTTVLVIERGYFDDKPEAIIPWYGNLLDTSVLASVPSAPNPKLNNATFPVSVAAVVGGGSVVNGMGYIRGSKSDYDAWEELGNPGWGWDGLYPYFRKSTTFDPTAPEAASKFNITYDPRAYGKGPIHLHIPEFQYPDIATFWDVLKHQNSVAIPLGSNIGNGPGAYWTPSTIDARDATRSTSRKGYYDPVNATRTNLRLITGQTVKEILFSNDKPLTAKGVRIVSALDNKSRNVYARKEVILAAGAVQSPQLLLVSGIGPGVQLRAAGIKVRKDTPAVGANYQDHATTMIRYTLAQQSFPNPDTIFTNATYNDTVWAEYLSNKTGAIAGASATTLLLLSLPQLSNFSSASSVSARYLAQNPSTYLPSTYSAPLIEGYKAQRRILAKRLTSTSASVVAHALLGNGFFPGPLLKPLSRGTLVLNASDPYNFPIIQYNTLMNPLDGENIVSIVRHARRFFASPEFVPVSPVMELVPGAQYSTDEQILDALTSDPMVLWPTLGHPSGTCAMMPERLGGCVGPDLKVYGVKGLSVVDASVIPLIPGGALQATVYAVAEKAGDLIKARG</sequence>
<organism evidence="5 6">
    <name type="scientific">Apodospora peruviana</name>
    <dbReference type="NCBI Taxonomy" id="516989"/>
    <lineage>
        <taxon>Eukaryota</taxon>
        <taxon>Fungi</taxon>
        <taxon>Dikarya</taxon>
        <taxon>Ascomycota</taxon>
        <taxon>Pezizomycotina</taxon>
        <taxon>Sordariomycetes</taxon>
        <taxon>Sordariomycetidae</taxon>
        <taxon>Sordariales</taxon>
        <taxon>Lasiosphaeriaceae</taxon>
        <taxon>Apodospora</taxon>
    </lineage>
</organism>
<comment type="caution">
    <text evidence="5">The sequence shown here is derived from an EMBL/GenBank/DDBJ whole genome shotgun (WGS) entry which is preliminary data.</text>
</comment>
<reference evidence="5" key="1">
    <citation type="journal article" date="2023" name="Mol. Phylogenet. Evol.">
        <title>Genome-scale phylogeny and comparative genomics of the fungal order Sordariales.</title>
        <authorList>
            <person name="Hensen N."/>
            <person name="Bonometti L."/>
            <person name="Westerberg I."/>
            <person name="Brannstrom I.O."/>
            <person name="Guillou S."/>
            <person name="Cros-Aarteil S."/>
            <person name="Calhoun S."/>
            <person name="Haridas S."/>
            <person name="Kuo A."/>
            <person name="Mondo S."/>
            <person name="Pangilinan J."/>
            <person name="Riley R."/>
            <person name="LaButti K."/>
            <person name="Andreopoulos B."/>
            <person name="Lipzen A."/>
            <person name="Chen C."/>
            <person name="Yan M."/>
            <person name="Daum C."/>
            <person name="Ng V."/>
            <person name="Clum A."/>
            <person name="Steindorff A."/>
            <person name="Ohm R.A."/>
            <person name="Martin F."/>
            <person name="Silar P."/>
            <person name="Natvig D.O."/>
            <person name="Lalanne C."/>
            <person name="Gautier V."/>
            <person name="Ament-Velasquez S.L."/>
            <person name="Kruys A."/>
            <person name="Hutchinson M.I."/>
            <person name="Powell A.J."/>
            <person name="Barry K."/>
            <person name="Miller A.N."/>
            <person name="Grigoriev I.V."/>
            <person name="Debuchy R."/>
            <person name="Gladieux P."/>
            <person name="Hiltunen Thoren M."/>
            <person name="Johannesson H."/>
        </authorList>
    </citation>
    <scope>NUCLEOTIDE SEQUENCE</scope>
    <source>
        <strain evidence="5">CBS 118394</strain>
    </source>
</reference>
<evidence type="ECO:0000313" key="6">
    <source>
        <dbReference type="Proteomes" id="UP001283341"/>
    </source>
</evidence>
<feature type="signal peptide" evidence="3">
    <location>
        <begin position="1"/>
        <end position="21"/>
    </location>
</feature>
<dbReference type="PANTHER" id="PTHR11552">
    <property type="entry name" value="GLUCOSE-METHANOL-CHOLINE GMC OXIDOREDUCTASE"/>
    <property type="match status" value="1"/>
</dbReference>
<keyword evidence="6" id="KW-1185">Reference proteome</keyword>
<proteinExistence type="inferred from homology"/>
<dbReference type="EMBL" id="JAUEDM010000005">
    <property type="protein sequence ID" value="KAK3316986.1"/>
    <property type="molecule type" value="Genomic_DNA"/>
</dbReference>
<comment type="similarity">
    <text evidence="1">Belongs to the GMC oxidoreductase family.</text>
</comment>
<comment type="cofactor">
    <cofactor evidence="2">
        <name>FAD</name>
        <dbReference type="ChEBI" id="CHEBI:57692"/>
    </cofactor>
</comment>
<dbReference type="GO" id="GO:0016614">
    <property type="term" value="F:oxidoreductase activity, acting on CH-OH group of donors"/>
    <property type="evidence" value="ECO:0007669"/>
    <property type="project" value="InterPro"/>
</dbReference>
<dbReference type="InterPro" id="IPR000172">
    <property type="entry name" value="GMC_OxRdtase_N"/>
</dbReference>
<feature type="binding site" evidence="2">
    <location>
        <begin position="45"/>
        <end position="46"/>
    </location>
    <ligand>
        <name>FAD</name>
        <dbReference type="ChEBI" id="CHEBI:57692"/>
    </ligand>
</feature>
<dbReference type="PANTHER" id="PTHR11552:SF115">
    <property type="entry name" value="DEHYDROGENASE XPTC-RELATED"/>
    <property type="match status" value="1"/>
</dbReference>